<dbReference type="EMBL" id="FLRD01000040">
    <property type="protein sequence ID" value="SBT32528.1"/>
    <property type="molecule type" value="Genomic_DNA"/>
</dbReference>
<dbReference type="Proteomes" id="UP000078555">
    <property type="component" value="Unassembled WGS sequence"/>
</dbReference>
<dbReference type="AlphaFoldDB" id="A0A1A8YLY8"/>
<protein>
    <submittedName>
        <fullName evidence="1">Uncharacterized protein</fullName>
    </submittedName>
</protein>
<reference evidence="2" key="1">
    <citation type="submission" date="2016-05" db="EMBL/GenBank/DDBJ databases">
        <authorList>
            <person name="Naeem Raeece"/>
        </authorList>
    </citation>
    <scope>NUCLEOTIDE SEQUENCE [LARGE SCALE GENOMIC DNA]</scope>
</reference>
<keyword evidence="2" id="KW-1185">Reference proteome</keyword>
<name>A0A1A8YLY8_PLAOA</name>
<proteinExistence type="predicted"/>
<gene>
    <name evidence="1" type="ORF">POVWA1_012540</name>
</gene>
<accession>A0A1A8YLY8</accession>
<sequence length="146" mass="17205">MLHMPSLYYTILQRLRTPLQSHIPSHANAYMDLIATWKVCPFAEFHLTGRTFMKYSKYANRHNNMDKAKTMDTISFWSEIQGDSVRSRCHLNLCDTKETFHRLSKMCDMCPVQIQANCALFNNTTSNWEEKKKKKNNLERLEISHS</sequence>
<evidence type="ECO:0000313" key="2">
    <source>
        <dbReference type="Proteomes" id="UP000078555"/>
    </source>
</evidence>
<organism evidence="1 2">
    <name type="scientific">Plasmodium ovale wallikeri</name>
    <dbReference type="NCBI Taxonomy" id="864142"/>
    <lineage>
        <taxon>Eukaryota</taxon>
        <taxon>Sar</taxon>
        <taxon>Alveolata</taxon>
        <taxon>Apicomplexa</taxon>
        <taxon>Aconoidasida</taxon>
        <taxon>Haemosporida</taxon>
        <taxon>Plasmodiidae</taxon>
        <taxon>Plasmodium</taxon>
        <taxon>Plasmodium (Plasmodium)</taxon>
    </lineage>
</organism>
<evidence type="ECO:0000313" key="1">
    <source>
        <dbReference type="EMBL" id="SBT32528.1"/>
    </source>
</evidence>